<organism evidence="2 3">
    <name type="scientific">Pleomassaria siparia CBS 279.74</name>
    <dbReference type="NCBI Taxonomy" id="1314801"/>
    <lineage>
        <taxon>Eukaryota</taxon>
        <taxon>Fungi</taxon>
        <taxon>Dikarya</taxon>
        <taxon>Ascomycota</taxon>
        <taxon>Pezizomycotina</taxon>
        <taxon>Dothideomycetes</taxon>
        <taxon>Pleosporomycetidae</taxon>
        <taxon>Pleosporales</taxon>
        <taxon>Pleomassariaceae</taxon>
        <taxon>Pleomassaria</taxon>
    </lineage>
</organism>
<reference evidence="2" key="1">
    <citation type="journal article" date="2020" name="Stud. Mycol.">
        <title>101 Dothideomycetes genomes: a test case for predicting lifestyles and emergence of pathogens.</title>
        <authorList>
            <person name="Haridas S."/>
            <person name="Albert R."/>
            <person name="Binder M."/>
            <person name="Bloem J."/>
            <person name="Labutti K."/>
            <person name="Salamov A."/>
            <person name="Andreopoulos B."/>
            <person name="Baker S."/>
            <person name="Barry K."/>
            <person name="Bills G."/>
            <person name="Bluhm B."/>
            <person name="Cannon C."/>
            <person name="Castanera R."/>
            <person name="Culley D."/>
            <person name="Daum C."/>
            <person name="Ezra D."/>
            <person name="Gonzalez J."/>
            <person name="Henrissat B."/>
            <person name="Kuo A."/>
            <person name="Liang C."/>
            <person name="Lipzen A."/>
            <person name="Lutzoni F."/>
            <person name="Magnuson J."/>
            <person name="Mondo S."/>
            <person name="Nolan M."/>
            <person name="Ohm R."/>
            <person name="Pangilinan J."/>
            <person name="Park H.-J."/>
            <person name="Ramirez L."/>
            <person name="Alfaro M."/>
            <person name="Sun H."/>
            <person name="Tritt A."/>
            <person name="Yoshinaga Y."/>
            <person name="Zwiers L.-H."/>
            <person name="Turgeon B."/>
            <person name="Goodwin S."/>
            <person name="Spatafora J."/>
            <person name="Crous P."/>
            <person name="Grigoriev I."/>
        </authorList>
    </citation>
    <scope>NUCLEOTIDE SEQUENCE</scope>
    <source>
        <strain evidence="2">CBS 279.74</strain>
    </source>
</reference>
<proteinExistence type="predicted"/>
<dbReference type="EMBL" id="MU005771">
    <property type="protein sequence ID" value="KAF2708987.1"/>
    <property type="molecule type" value="Genomic_DNA"/>
</dbReference>
<dbReference type="Proteomes" id="UP000799428">
    <property type="component" value="Unassembled WGS sequence"/>
</dbReference>
<name>A0A6G1K9E7_9PLEO</name>
<dbReference type="AlphaFoldDB" id="A0A6G1K9E7"/>
<evidence type="ECO:0000256" key="1">
    <source>
        <dbReference type="SAM" id="MobiDB-lite"/>
    </source>
</evidence>
<accession>A0A6G1K9E7</accession>
<dbReference type="OrthoDB" id="10617248at2759"/>
<protein>
    <submittedName>
        <fullName evidence="2">Uncharacterized protein</fullName>
    </submittedName>
</protein>
<gene>
    <name evidence="2" type="ORF">K504DRAFT_293227</name>
</gene>
<keyword evidence="3" id="KW-1185">Reference proteome</keyword>
<evidence type="ECO:0000313" key="3">
    <source>
        <dbReference type="Proteomes" id="UP000799428"/>
    </source>
</evidence>
<evidence type="ECO:0000313" key="2">
    <source>
        <dbReference type="EMBL" id="KAF2708987.1"/>
    </source>
</evidence>
<feature type="compositionally biased region" description="Basic and acidic residues" evidence="1">
    <location>
        <begin position="205"/>
        <end position="236"/>
    </location>
</feature>
<feature type="region of interest" description="Disordered" evidence="1">
    <location>
        <begin position="198"/>
        <end position="257"/>
    </location>
</feature>
<sequence>MVKRSNRYTFAQTVAMLKKQDINPLSLIPQDSEFAFEYDMDDNLRLHIGNVCGNVPVWANFVARPNKWVVFESGKVFFTRYTVEDFEGKVELIVPFSRLKQDREGEGEGEVKWDDMMKALVPFLFLRAGHIKHFVDFEEGKGMQMLAKALECLPVPVQRADSVVQDDGIEDCAEGHGLEEEEGMDLLTMEKKSVVGKSSKSNAVVKEKSPVLEIEHEKQENVSEKTAKQKRTHDDFLEGEESESKSACCCISSQNKS</sequence>